<accession>A0A544QNL2</accession>
<keyword evidence="7" id="KW-1185">Reference proteome</keyword>
<dbReference type="InterPro" id="IPR002835">
    <property type="entry name" value="CofC"/>
</dbReference>
<name>A0A544QNL2_9EURY</name>
<comment type="function">
    <text evidence="5">Guanylyltransferase that catalyzes the activation of (2S)-2-phospholactate (2-PL) as (2S)-lactyl-2-diphospho-5'-guanosine, via the condensation of 2-PL with GTP. It is involved in the biosynthesis of coenzyme F420, a hydride carrier cofactor.</text>
</comment>
<keyword evidence="3 5" id="KW-0547">Nucleotide-binding</keyword>
<dbReference type="HAMAP" id="MF_02114">
    <property type="entry name" value="CofC"/>
    <property type="match status" value="1"/>
</dbReference>
<protein>
    <recommendedName>
        <fullName evidence="5">2-phospho-L-lactate guanylyltransferase</fullName>
        <shortName evidence="5">LP guanylyltransferase</shortName>
        <ecNumber evidence="5">2.7.7.68</ecNumber>
    </recommendedName>
</protein>
<dbReference type="PANTHER" id="PTHR40392">
    <property type="entry name" value="2-PHOSPHO-L-LACTATE GUANYLYLTRANSFERASE"/>
    <property type="match status" value="1"/>
</dbReference>
<comment type="caution">
    <text evidence="6">The sequence shown here is derived from an EMBL/GenBank/DDBJ whole genome shotgun (WGS) entry which is preliminary data.</text>
</comment>
<dbReference type="Gene3D" id="3.90.550.10">
    <property type="entry name" value="Spore Coat Polysaccharide Biosynthesis Protein SpsA, Chain A"/>
    <property type="match status" value="1"/>
</dbReference>
<comment type="subunit">
    <text evidence="5">Homodimer.</text>
</comment>
<reference evidence="6 7" key="1">
    <citation type="submission" date="2019-02" db="EMBL/GenBank/DDBJ databases">
        <title>Halonotius sp. a new haloqrchaeon isolated from saline water.</title>
        <authorList>
            <person name="Duran-Viseras A."/>
            <person name="Sanchez-Porro C."/>
            <person name="Ventosa A."/>
        </authorList>
    </citation>
    <scope>NUCLEOTIDE SEQUENCE [LARGE SCALE GENOMIC DNA]</scope>
    <source>
        <strain evidence="6 7">F9-27</strain>
    </source>
</reference>
<evidence type="ECO:0000256" key="2">
    <source>
        <dbReference type="ARBA" id="ARBA00022695"/>
    </source>
</evidence>
<organism evidence="6 7">
    <name type="scientific">Halonotius roseus</name>
    <dbReference type="NCBI Taxonomy" id="2511997"/>
    <lineage>
        <taxon>Archaea</taxon>
        <taxon>Methanobacteriati</taxon>
        <taxon>Methanobacteriota</taxon>
        <taxon>Stenosarchaea group</taxon>
        <taxon>Halobacteria</taxon>
        <taxon>Halobacteriales</taxon>
        <taxon>Haloferacaceae</taxon>
        <taxon>Halonotius</taxon>
    </lineage>
</organism>
<evidence type="ECO:0000256" key="5">
    <source>
        <dbReference type="HAMAP-Rule" id="MF_02114"/>
    </source>
</evidence>
<dbReference type="Proteomes" id="UP000315385">
    <property type="component" value="Unassembled WGS sequence"/>
</dbReference>
<evidence type="ECO:0000313" key="7">
    <source>
        <dbReference type="Proteomes" id="UP000315385"/>
    </source>
</evidence>
<dbReference type="SUPFAM" id="SSF53448">
    <property type="entry name" value="Nucleotide-diphospho-sugar transferases"/>
    <property type="match status" value="1"/>
</dbReference>
<keyword evidence="2 5" id="KW-0548">Nucleotidyltransferase</keyword>
<dbReference type="PANTHER" id="PTHR40392:SF1">
    <property type="entry name" value="2-PHOSPHO-L-LACTATE GUANYLYLTRANSFERASE"/>
    <property type="match status" value="1"/>
</dbReference>
<dbReference type="RefSeq" id="WP_142443624.1">
    <property type="nucleotide sequence ID" value="NZ_SESI01000002.1"/>
</dbReference>
<dbReference type="Gene3D" id="6.10.140.50">
    <property type="match status" value="1"/>
</dbReference>
<dbReference type="UniPathway" id="UPA00071"/>
<evidence type="ECO:0000256" key="4">
    <source>
        <dbReference type="ARBA" id="ARBA00023134"/>
    </source>
</evidence>
<proteinExistence type="inferred from homology"/>
<dbReference type="GO" id="GO:0043814">
    <property type="term" value="F:phospholactate guanylyltransferase activity"/>
    <property type="evidence" value="ECO:0007669"/>
    <property type="project" value="UniProtKB-EC"/>
</dbReference>
<dbReference type="AlphaFoldDB" id="A0A544QNL2"/>
<comment type="pathway">
    <text evidence="5">Cofactor biosynthesis; coenzyme F420 biosynthesis.</text>
</comment>
<comment type="catalytic activity">
    <reaction evidence="5">
        <text>(2S)-2-phospholactate + GTP + H(+) = (2S)-lactyl-2-diphospho-5'-guanosine + diphosphate</text>
        <dbReference type="Rhea" id="RHEA:63424"/>
        <dbReference type="ChEBI" id="CHEBI:15378"/>
        <dbReference type="ChEBI" id="CHEBI:33019"/>
        <dbReference type="ChEBI" id="CHEBI:37565"/>
        <dbReference type="ChEBI" id="CHEBI:59435"/>
        <dbReference type="ChEBI" id="CHEBI:59906"/>
        <dbReference type="EC" id="2.7.7.68"/>
    </reaction>
</comment>
<evidence type="ECO:0000313" key="6">
    <source>
        <dbReference type="EMBL" id="TQQ80512.1"/>
    </source>
</evidence>
<evidence type="ECO:0000256" key="1">
    <source>
        <dbReference type="ARBA" id="ARBA00022679"/>
    </source>
</evidence>
<keyword evidence="1 5" id="KW-0808">Transferase</keyword>
<dbReference type="GO" id="GO:0005525">
    <property type="term" value="F:GTP binding"/>
    <property type="evidence" value="ECO:0007669"/>
    <property type="project" value="UniProtKB-KW"/>
</dbReference>
<dbReference type="GO" id="GO:0052645">
    <property type="term" value="P:F420-0 metabolic process"/>
    <property type="evidence" value="ECO:0007669"/>
    <property type="project" value="UniProtKB-UniRule"/>
</dbReference>
<sequence length="214" mass="22463">MRSLIPFAAVDPKTRLDSVLTADERAAFARVMLRSVCATLHETGYEPTVLSTASLDDTALPASTAVVVDDQPLTAAVNDQLAATEPPTLIVMADLPLATPDAIRRFIAASDDAGNDADIAIAPGLGGGTNALVVREPAFRVDYHGASYLDHHEIAADLGATVETVDSRQLATDIDEPSDLAEVLIHGDGPAREWLVEAGVELDTGDGRVGVRRS</sequence>
<gene>
    <name evidence="5 6" type="primary">cofC</name>
    <name evidence="6" type="ORF">EWF95_08460</name>
</gene>
<comment type="similarity">
    <text evidence="5">Belongs to the CofC family.</text>
</comment>
<dbReference type="Pfam" id="PF01983">
    <property type="entry name" value="CofC"/>
    <property type="match status" value="1"/>
</dbReference>
<dbReference type="NCBIfam" id="TIGR03552">
    <property type="entry name" value="F420_cofC"/>
    <property type="match status" value="1"/>
</dbReference>
<evidence type="ECO:0000256" key="3">
    <source>
        <dbReference type="ARBA" id="ARBA00022741"/>
    </source>
</evidence>
<dbReference type="EMBL" id="SESI01000002">
    <property type="protein sequence ID" value="TQQ80512.1"/>
    <property type="molecule type" value="Genomic_DNA"/>
</dbReference>
<dbReference type="InterPro" id="IPR029044">
    <property type="entry name" value="Nucleotide-diphossugar_trans"/>
</dbReference>
<dbReference type="OrthoDB" id="11179at2157"/>
<keyword evidence="4 5" id="KW-0342">GTP-binding</keyword>
<dbReference type="EC" id="2.7.7.68" evidence="5"/>